<dbReference type="EMBL" id="JABSTR010000002">
    <property type="protein sequence ID" value="KAH9363884.1"/>
    <property type="molecule type" value="Genomic_DNA"/>
</dbReference>
<evidence type="ECO:0000259" key="4">
    <source>
        <dbReference type="Pfam" id="PF00501"/>
    </source>
</evidence>
<dbReference type="PANTHER" id="PTHR24096">
    <property type="entry name" value="LONG-CHAIN-FATTY-ACID--COA LIGASE"/>
    <property type="match status" value="1"/>
</dbReference>
<dbReference type="InterPro" id="IPR042099">
    <property type="entry name" value="ANL_N_sf"/>
</dbReference>
<evidence type="ECO:0000256" key="1">
    <source>
        <dbReference type="ARBA" id="ARBA00004275"/>
    </source>
</evidence>
<sequence length="568" mass="61795">MAEDVVIEDLVLKSTVQDLPIPDMDFAAFMRTRLREHPGATALIDGITGERYTYGDVESICESVAAGFQDLGLQAGDTMCFVSPNTADLMIAFIAASFAGATIACIKTIFNEREAERVLSMTKPTLVFCDAASAATVKQACSDVPSVKVMVATGDCDGMVKFSKLKETPRSKYNKPTSASPQDIFTVFMSSGTTGLPKAALITHHNFIAALVTFGYKNPGMKKGDVCLVYLPVMHAAPFWVCFSMFTHYVETVMLAAMDLASVLPPIQKYKVTNLLLYPTHGLHMVQKGLPPGLDISSLRNIFIAGSSIPAQVMRGLAEIFSGGIIYHGYGLSEVSCAIAYTRGMCHDFKTAGTPEPCVSIKVVDVDTRKKLGPGQCGEICIKGPTCFKGYLDNPEATAEIYDEEGYVKSGDTGYYSARGELYVLDRIKDFVKCMDLQVAPAELEELLQDHADVAQAAVVGVPHSTYGEAPRAFIVLKAEARPKTPQEEETKQLEFVKYIESEIWWLSMQASAHLDTPDSATKPPFLAFDTNAAEVTEPAPWTDAQGSVIWQLEEDNDLLCFNDQSSS</sequence>
<dbReference type="Gene3D" id="3.40.50.12780">
    <property type="entry name" value="N-terminal domain of ligase-like"/>
    <property type="match status" value="1"/>
</dbReference>
<protein>
    <recommendedName>
        <fullName evidence="8">Acyl-coa synthetase</fullName>
    </recommendedName>
</protein>
<evidence type="ECO:0008006" key="8">
    <source>
        <dbReference type="Google" id="ProtNLM"/>
    </source>
</evidence>
<dbReference type="InterPro" id="IPR025110">
    <property type="entry name" value="AMP-bd_C"/>
</dbReference>
<dbReference type="Pfam" id="PF00501">
    <property type="entry name" value="AMP-binding"/>
    <property type="match status" value="1"/>
</dbReference>
<evidence type="ECO:0000313" key="6">
    <source>
        <dbReference type="EMBL" id="KAH9363884.1"/>
    </source>
</evidence>
<keyword evidence="7" id="KW-1185">Reference proteome</keyword>
<dbReference type="PROSITE" id="PS00455">
    <property type="entry name" value="AMP_BINDING"/>
    <property type="match status" value="1"/>
</dbReference>
<comment type="subcellular location">
    <subcellularLocation>
        <location evidence="1">Peroxisome</location>
    </subcellularLocation>
</comment>
<keyword evidence="3" id="KW-0472">Membrane</keyword>
<keyword evidence="3" id="KW-0812">Transmembrane</keyword>
<proteinExistence type="predicted"/>
<organism evidence="6 7">
    <name type="scientific">Haemaphysalis longicornis</name>
    <name type="common">Bush tick</name>
    <dbReference type="NCBI Taxonomy" id="44386"/>
    <lineage>
        <taxon>Eukaryota</taxon>
        <taxon>Metazoa</taxon>
        <taxon>Ecdysozoa</taxon>
        <taxon>Arthropoda</taxon>
        <taxon>Chelicerata</taxon>
        <taxon>Arachnida</taxon>
        <taxon>Acari</taxon>
        <taxon>Parasitiformes</taxon>
        <taxon>Ixodida</taxon>
        <taxon>Ixodoidea</taxon>
        <taxon>Ixodidae</taxon>
        <taxon>Haemaphysalinae</taxon>
        <taxon>Haemaphysalis</taxon>
    </lineage>
</organism>
<dbReference type="InterPro" id="IPR020845">
    <property type="entry name" value="AMP-binding_CS"/>
</dbReference>
<evidence type="ECO:0000256" key="3">
    <source>
        <dbReference type="SAM" id="Phobius"/>
    </source>
</evidence>
<dbReference type="PANTHER" id="PTHR24096:SF422">
    <property type="entry name" value="BCDNA.GH02901"/>
    <property type="match status" value="1"/>
</dbReference>
<dbReference type="OrthoDB" id="6484520at2759"/>
<reference evidence="6 7" key="1">
    <citation type="journal article" date="2020" name="Cell">
        <title>Large-Scale Comparative Analyses of Tick Genomes Elucidate Their Genetic Diversity and Vector Capacities.</title>
        <authorList>
            <consortium name="Tick Genome and Microbiome Consortium (TIGMIC)"/>
            <person name="Jia N."/>
            <person name="Wang J."/>
            <person name="Shi W."/>
            <person name="Du L."/>
            <person name="Sun Y."/>
            <person name="Zhan W."/>
            <person name="Jiang J.F."/>
            <person name="Wang Q."/>
            <person name="Zhang B."/>
            <person name="Ji P."/>
            <person name="Bell-Sakyi L."/>
            <person name="Cui X.M."/>
            <person name="Yuan T.T."/>
            <person name="Jiang B.G."/>
            <person name="Yang W.F."/>
            <person name="Lam T.T."/>
            <person name="Chang Q.C."/>
            <person name="Ding S.J."/>
            <person name="Wang X.J."/>
            <person name="Zhu J.G."/>
            <person name="Ruan X.D."/>
            <person name="Zhao L."/>
            <person name="Wei J.T."/>
            <person name="Ye R.Z."/>
            <person name="Que T.C."/>
            <person name="Du C.H."/>
            <person name="Zhou Y.H."/>
            <person name="Cheng J.X."/>
            <person name="Dai P.F."/>
            <person name="Guo W.B."/>
            <person name="Han X.H."/>
            <person name="Huang E.J."/>
            <person name="Li L.F."/>
            <person name="Wei W."/>
            <person name="Gao Y.C."/>
            <person name="Liu J.Z."/>
            <person name="Shao H.Z."/>
            <person name="Wang X."/>
            <person name="Wang C.C."/>
            <person name="Yang T.C."/>
            <person name="Huo Q.B."/>
            <person name="Li W."/>
            <person name="Chen H.Y."/>
            <person name="Chen S.E."/>
            <person name="Zhou L.G."/>
            <person name="Ni X.B."/>
            <person name="Tian J.H."/>
            <person name="Sheng Y."/>
            <person name="Liu T."/>
            <person name="Pan Y.S."/>
            <person name="Xia L.Y."/>
            <person name="Li J."/>
            <person name="Zhao F."/>
            <person name="Cao W.C."/>
        </authorList>
    </citation>
    <scope>NUCLEOTIDE SEQUENCE [LARGE SCALE GENOMIC DNA]</scope>
    <source>
        <strain evidence="6">HaeL-2018</strain>
    </source>
</reference>
<evidence type="ECO:0000259" key="5">
    <source>
        <dbReference type="Pfam" id="PF13193"/>
    </source>
</evidence>
<evidence type="ECO:0000313" key="7">
    <source>
        <dbReference type="Proteomes" id="UP000821853"/>
    </source>
</evidence>
<gene>
    <name evidence="6" type="ORF">HPB48_004101</name>
</gene>
<keyword evidence="3" id="KW-1133">Transmembrane helix</keyword>
<name>A0A9J6FPD1_HAELO</name>
<feature type="transmembrane region" description="Helical" evidence="3">
    <location>
        <begin position="227"/>
        <end position="250"/>
    </location>
</feature>
<dbReference type="Gene3D" id="3.30.300.30">
    <property type="match status" value="1"/>
</dbReference>
<dbReference type="GO" id="GO:0005777">
    <property type="term" value="C:peroxisome"/>
    <property type="evidence" value="ECO:0007669"/>
    <property type="project" value="UniProtKB-SubCell"/>
</dbReference>
<feature type="domain" description="AMP-dependent synthetase/ligase" evidence="4">
    <location>
        <begin position="32"/>
        <end position="392"/>
    </location>
</feature>
<feature type="transmembrane region" description="Helical" evidence="3">
    <location>
        <begin position="89"/>
        <end position="110"/>
    </location>
</feature>
<dbReference type="InterPro" id="IPR000873">
    <property type="entry name" value="AMP-dep_synth/lig_dom"/>
</dbReference>
<dbReference type="SUPFAM" id="SSF56801">
    <property type="entry name" value="Acetyl-CoA synthetase-like"/>
    <property type="match status" value="1"/>
</dbReference>
<dbReference type="GO" id="GO:0016405">
    <property type="term" value="F:CoA-ligase activity"/>
    <property type="evidence" value="ECO:0007669"/>
    <property type="project" value="TreeGrafter"/>
</dbReference>
<keyword evidence="2" id="KW-0576">Peroxisome</keyword>
<accession>A0A9J6FPD1</accession>
<evidence type="ECO:0000256" key="2">
    <source>
        <dbReference type="ARBA" id="ARBA00023140"/>
    </source>
</evidence>
<dbReference type="Proteomes" id="UP000821853">
    <property type="component" value="Chromosome 10"/>
</dbReference>
<comment type="caution">
    <text evidence="6">The sequence shown here is derived from an EMBL/GenBank/DDBJ whole genome shotgun (WGS) entry which is preliminary data.</text>
</comment>
<dbReference type="AlphaFoldDB" id="A0A9J6FPD1"/>
<dbReference type="InterPro" id="IPR045851">
    <property type="entry name" value="AMP-bd_C_sf"/>
</dbReference>
<dbReference type="Pfam" id="PF13193">
    <property type="entry name" value="AMP-binding_C"/>
    <property type="match status" value="1"/>
</dbReference>
<dbReference type="VEuPathDB" id="VectorBase:HLOH_053627"/>
<feature type="domain" description="AMP-binding enzyme C-terminal" evidence="5">
    <location>
        <begin position="443"/>
        <end position="490"/>
    </location>
</feature>
<dbReference type="OMA" id="AWPNTDF"/>